<reference evidence="1" key="1">
    <citation type="submission" date="2023-11" db="EMBL/GenBank/DDBJ databases">
        <authorList>
            <person name="De Vega J J."/>
            <person name="De Vega J J."/>
        </authorList>
    </citation>
    <scope>NUCLEOTIDE SEQUENCE</scope>
</reference>
<gene>
    <name evidence="1" type="ORF">MYCIT1_LOCUS27748</name>
</gene>
<protein>
    <submittedName>
        <fullName evidence="1">Uncharacterized protein</fullName>
    </submittedName>
</protein>
<name>A0AAD2HLV8_9AGAR</name>
<evidence type="ECO:0000313" key="2">
    <source>
        <dbReference type="Proteomes" id="UP001295794"/>
    </source>
</evidence>
<dbReference type="Proteomes" id="UP001295794">
    <property type="component" value="Unassembled WGS sequence"/>
</dbReference>
<organism evidence="1 2">
    <name type="scientific">Mycena citricolor</name>
    <dbReference type="NCBI Taxonomy" id="2018698"/>
    <lineage>
        <taxon>Eukaryota</taxon>
        <taxon>Fungi</taxon>
        <taxon>Dikarya</taxon>
        <taxon>Basidiomycota</taxon>
        <taxon>Agaricomycotina</taxon>
        <taxon>Agaricomycetes</taxon>
        <taxon>Agaricomycetidae</taxon>
        <taxon>Agaricales</taxon>
        <taxon>Marasmiineae</taxon>
        <taxon>Mycenaceae</taxon>
        <taxon>Mycena</taxon>
    </lineage>
</organism>
<comment type="caution">
    <text evidence="1">The sequence shown here is derived from an EMBL/GenBank/DDBJ whole genome shotgun (WGS) entry which is preliminary data.</text>
</comment>
<keyword evidence="2" id="KW-1185">Reference proteome</keyword>
<dbReference type="AlphaFoldDB" id="A0AAD2HLV8"/>
<dbReference type="EMBL" id="CAVNYO010000421">
    <property type="protein sequence ID" value="CAK5278413.1"/>
    <property type="molecule type" value="Genomic_DNA"/>
</dbReference>
<evidence type="ECO:0000313" key="1">
    <source>
        <dbReference type="EMBL" id="CAK5278413.1"/>
    </source>
</evidence>
<accession>A0AAD2HLV8</accession>
<proteinExistence type="predicted"/>
<sequence length="128" mass="14568">MSAMGTRAPPRLAARPLRRWKWAHCLQPYNPSNSRSSRSCGLCYDTSRMTTTAITHWQRNIPTRMAPRTARCVGWRRRMLDCESIGSYNRQRSYLRAGLADACLDARLTTLHVHACVQGGVRDLEMCA</sequence>